<organism evidence="2 3">
    <name type="scientific">Hypholoma sublateritium (strain FD-334 SS-4)</name>
    <dbReference type="NCBI Taxonomy" id="945553"/>
    <lineage>
        <taxon>Eukaryota</taxon>
        <taxon>Fungi</taxon>
        <taxon>Dikarya</taxon>
        <taxon>Basidiomycota</taxon>
        <taxon>Agaricomycotina</taxon>
        <taxon>Agaricomycetes</taxon>
        <taxon>Agaricomycetidae</taxon>
        <taxon>Agaricales</taxon>
        <taxon>Agaricineae</taxon>
        <taxon>Strophariaceae</taxon>
        <taxon>Hypholoma</taxon>
    </lineage>
</organism>
<sequence>MRPRPHNSARTRPPLVRMRPPPVRMRPPPARCTVAAAVPLVVSAVRCCVCALHPPPTSLLAVRHARSSSELAVPSALPPSSPPIYMKSVTEQILPFPP</sequence>
<feature type="region of interest" description="Disordered" evidence="1">
    <location>
        <begin position="1"/>
        <end position="27"/>
    </location>
</feature>
<name>A0A0D2P0P5_HYPSF</name>
<evidence type="ECO:0000256" key="1">
    <source>
        <dbReference type="SAM" id="MobiDB-lite"/>
    </source>
</evidence>
<evidence type="ECO:0000313" key="2">
    <source>
        <dbReference type="EMBL" id="KJA14215.1"/>
    </source>
</evidence>
<dbReference type="EMBL" id="KN817689">
    <property type="protein sequence ID" value="KJA14215.1"/>
    <property type="molecule type" value="Genomic_DNA"/>
</dbReference>
<accession>A0A0D2P0P5</accession>
<proteinExistence type="predicted"/>
<dbReference type="AlphaFoldDB" id="A0A0D2P0P5"/>
<reference evidence="3" key="1">
    <citation type="submission" date="2014-04" db="EMBL/GenBank/DDBJ databases">
        <title>Evolutionary Origins and Diversification of the Mycorrhizal Mutualists.</title>
        <authorList>
            <consortium name="DOE Joint Genome Institute"/>
            <consortium name="Mycorrhizal Genomics Consortium"/>
            <person name="Kohler A."/>
            <person name="Kuo A."/>
            <person name="Nagy L.G."/>
            <person name="Floudas D."/>
            <person name="Copeland A."/>
            <person name="Barry K.W."/>
            <person name="Cichocki N."/>
            <person name="Veneault-Fourrey C."/>
            <person name="LaButti K."/>
            <person name="Lindquist E.A."/>
            <person name="Lipzen A."/>
            <person name="Lundell T."/>
            <person name="Morin E."/>
            <person name="Murat C."/>
            <person name="Riley R."/>
            <person name="Ohm R."/>
            <person name="Sun H."/>
            <person name="Tunlid A."/>
            <person name="Henrissat B."/>
            <person name="Grigoriev I.V."/>
            <person name="Hibbett D.S."/>
            <person name="Martin F."/>
        </authorList>
    </citation>
    <scope>NUCLEOTIDE SEQUENCE [LARGE SCALE GENOMIC DNA]</scope>
    <source>
        <strain evidence="3">FD-334 SS-4</strain>
    </source>
</reference>
<protein>
    <submittedName>
        <fullName evidence="2">Uncharacterized protein</fullName>
    </submittedName>
</protein>
<dbReference type="Proteomes" id="UP000054270">
    <property type="component" value="Unassembled WGS sequence"/>
</dbReference>
<evidence type="ECO:0000313" key="3">
    <source>
        <dbReference type="Proteomes" id="UP000054270"/>
    </source>
</evidence>
<gene>
    <name evidence="2" type="ORF">HYPSUDRAFT_208881</name>
</gene>
<keyword evidence="3" id="KW-1185">Reference proteome</keyword>